<dbReference type="GO" id="GO:0040029">
    <property type="term" value="P:epigenetic regulation of gene expression"/>
    <property type="evidence" value="ECO:0007669"/>
    <property type="project" value="TreeGrafter"/>
</dbReference>
<sequence length="307" mass="34121">MPLAYYTSEEHFSHFTDEDHPEHAMRIMAIEQELKSQGIWEQLIHVNGRSADMPDILRAHSKGYVEQLHLIQPKHGHIYVDEDTAMSPGSLNAALWSAGSCTAALDDLAKGEQSRAFVATRPPGHHAEHRKAMGFCFLNNVAISALRAADIHHFQRIALLDFDAHQGNGTIDILGNDQRFLICSSFQHPFYPYTHYEQSKFNNLINVPLESGTGSATFRAMIEEHWQPALKSYAPELIIVSAGFDGHKDDPMAELNLLDSDYNWLGRMIDGIAAARNTPVLSILEGGYDLNALGRSVAAYLTGLKSN</sequence>
<feature type="domain" description="Histone deacetylase" evidence="2">
    <location>
        <begin position="20"/>
        <end position="303"/>
    </location>
</feature>
<proteinExistence type="inferred from homology"/>
<accession>A0A1N7PYK8</accession>
<dbReference type="PANTHER" id="PTHR10625">
    <property type="entry name" value="HISTONE DEACETYLASE HDAC1-RELATED"/>
    <property type="match status" value="1"/>
</dbReference>
<dbReference type="InterPro" id="IPR000286">
    <property type="entry name" value="HDACs"/>
</dbReference>
<dbReference type="PRINTS" id="PR01270">
    <property type="entry name" value="HDASUPER"/>
</dbReference>
<dbReference type="GO" id="GO:0004407">
    <property type="term" value="F:histone deacetylase activity"/>
    <property type="evidence" value="ECO:0007669"/>
    <property type="project" value="TreeGrafter"/>
</dbReference>
<reference evidence="4" key="1">
    <citation type="submission" date="2017-01" db="EMBL/GenBank/DDBJ databases">
        <authorList>
            <person name="Varghese N."/>
            <person name="Submissions S."/>
        </authorList>
    </citation>
    <scope>NUCLEOTIDE SEQUENCE [LARGE SCALE GENOMIC DNA]</scope>
    <source>
        <strain evidence="4">DSM 24913</strain>
    </source>
</reference>
<dbReference type="STRING" id="484498.SAMN05421686_11228"/>
<evidence type="ECO:0000313" key="3">
    <source>
        <dbReference type="EMBL" id="SIT15519.1"/>
    </source>
</evidence>
<keyword evidence="4" id="KW-1185">Reference proteome</keyword>
<dbReference type="PANTHER" id="PTHR10625:SF10">
    <property type="entry name" value="HISTONE DEACETYLASE HDAC1"/>
    <property type="match status" value="1"/>
</dbReference>
<dbReference type="AlphaFoldDB" id="A0A1N7PYK8"/>
<dbReference type="CDD" id="cd11599">
    <property type="entry name" value="HDAC_classII_2"/>
    <property type="match status" value="1"/>
</dbReference>
<evidence type="ECO:0000256" key="1">
    <source>
        <dbReference type="ARBA" id="ARBA00005947"/>
    </source>
</evidence>
<name>A0A1N7PYK8_9GAMM</name>
<evidence type="ECO:0000313" key="4">
    <source>
        <dbReference type="Proteomes" id="UP000185639"/>
    </source>
</evidence>
<dbReference type="Proteomes" id="UP000185639">
    <property type="component" value="Unassembled WGS sequence"/>
</dbReference>
<dbReference type="Pfam" id="PF00850">
    <property type="entry name" value="Hist_deacetyl"/>
    <property type="match status" value="1"/>
</dbReference>
<organism evidence="3 4">
    <name type="scientific">Thalassolituus maritimus</name>
    <dbReference type="NCBI Taxonomy" id="484498"/>
    <lineage>
        <taxon>Bacteria</taxon>
        <taxon>Pseudomonadati</taxon>
        <taxon>Pseudomonadota</taxon>
        <taxon>Gammaproteobacteria</taxon>
        <taxon>Oceanospirillales</taxon>
        <taxon>Oceanospirillaceae</taxon>
        <taxon>Thalassolituus</taxon>
    </lineage>
</organism>
<dbReference type="SUPFAM" id="SSF52768">
    <property type="entry name" value="Arginase/deacetylase"/>
    <property type="match status" value="1"/>
</dbReference>
<dbReference type="OrthoDB" id="9808367at2"/>
<dbReference type="RefSeq" id="WP_076517704.1">
    <property type="nucleotide sequence ID" value="NZ_FTOH01000012.1"/>
</dbReference>
<dbReference type="InterPro" id="IPR037138">
    <property type="entry name" value="His_deacetylse_dom_sf"/>
</dbReference>
<dbReference type="InterPro" id="IPR023696">
    <property type="entry name" value="Ureohydrolase_dom_sf"/>
</dbReference>
<comment type="similarity">
    <text evidence="1">Belongs to the histone deacetylase family.</text>
</comment>
<evidence type="ECO:0000259" key="2">
    <source>
        <dbReference type="Pfam" id="PF00850"/>
    </source>
</evidence>
<dbReference type="InterPro" id="IPR023801">
    <property type="entry name" value="His_deacetylse_dom"/>
</dbReference>
<dbReference type="Gene3D" id="3.40.800.20">
    <property type="entry name" value="Histone deacetylase domain"/>
    <property type="match status" value="1"/>
</dbReference>
<gene>
    <name evidence="3" type="ORF">SAMN05421686_11228</name>
</gene>
<dbReference type="EMBL" id="FTOH01000012">
    <property type="protein sequence ID" value="SIT15519.1"/>
    <property type="molecule type" value="Genomic_DNA"/>
</dbReference>
<protein>
    <submittedName>
        <fullName evidence="3">Acetoin utilization deacetylase AcuC</fullName>
    </submittedName>
</protein>